<dbReference type="Proteomes" id="UP000887013">
    <property type="component" value="Unassembled WGS sequence"/>
</dbReference>
<dbReference type="EMBL" id="BMAW01020329">
    <property type="protein sequence ID" value="GFT67594.1"/>
    <property type="molecule type" value="Genomic_DNA"/>
</dbReference>
<evidence type="ECO:0000313" key="3">
    <source>
        <dbReference type="Proteomes" id="UP000887013"/>
    </source>
</evidence>
<proteinExistence type="predicted"/>
<evidence type="ECO:0000313" key="2">
    <source>
        <dbReference type="EMBL" id="GFT67594.1"/>
    </source>
</evidence>
<evidence type="ECO:0000313" key="1">
    <source>
        <dbReference type="EMBL" id="GFT28547.1"/>
    </source>
</evidence>
<keyword evidence="3" id="KW-1185">Reference proteome</keyword>
<protein>
    <submittedName>
        <fullName evidence="2">Uncharacterized protein</fullName>
    </submittedName>
</protein>
<dbReference type="AlphaFoldDB" id="A0A8X6U0K3"/>
<dbReference type="EMBL" id="BMAW01107273">
    <property type="protein sequence ID" value="GFT28547.1"/>
    <property type="molecule type" value="Genomic_DNA"/>
</dbReference>
<name>A0A8X6U0K3_NEPPI</name>
<gene>
    <name evidence="1" type="ORF">NPIL_300311</name>
    <name evidence="2" type="ORF">NPIL_487011</name>
</gene>
<reference evidence="2" key="1">
    <citation type="submission" date="2020-08" db="EMBL/GenBank/DDBJ databases">
        <title>Multicomponent nature underlies the extraordinary mechanical properties of spider dragline silk.</title>
        <authorList>
            <person name="Kono N."/>
            <person name="Nakamura H."/>
            <person name="Mori M."/>
            <person name="Yoshida Y."/>
            <person name="Ohtoshi R."/>
            <person name="Malay A.D."/>
            <person name="Moran D.A.P."/>
            <person name="Tomita M."/>
            <person name="Numata K."/>
            <person name="Arakawa K."/>
        </authorList>
    </citation>
    <scope>NUCLEOTIDE SEQUENCE</scope>
</reference>
<comment type="caution">
    <text evidence="2">The sequence shown here is derived from an EMBL/GenBank/DDBJ whole genome shotgun (WGS) entry which is preliminary data.</text>
</comment>
<accession>A0A8X6U0K3</accession>
<organism evidence="2 3">
    <name type="scientific">Nephila pilipes</name>
    <name type="common">Giant wood spider</name>
    <name type="synonym">Nephila maculata</name>
    <dbReference type="NCBI Taxonomy" id="299642"/>
    <lineage>
        <taxon>Eukaryota</taxon>
        <taxon>Metazoa</taxon>
        <taxon>Ecdysozoa</taxon>
        <taxon>Arthropoda</taxon>
        <taxon>Chelicerata</taxon>
        <taxon>Arachnida</taxon>
        <taxon>Araneae</taxon>
        <taxon>Araneomorphae</taxon>
        <taxon>Entelegynae</taxon>
        <taxon>Araneoidea</taxon>
        <taxon>Nephilidae</taxon>
        <taxon>Nephila</taxon>
    </lineage>
</organism>
<sequence length="95" mass="10603">MIKGSRKIPTGAMQLVSKVLHKVQCESEDSSAKPEKSPSCCTEDNECSIQVVQHKAIRKSGNLATDICKQSRQNPIDGNCQKECYPDKSMMEFRI</sequence>